<organism evidence="2 3">
    <name type="scientific">Pseudomonas duriflava</name>
    <dbReference type="NCBI Taxonomy" id="459528"/>
    <lineage>
        <taxon>Bacteria</taxon>
        <taxon>Pseudomonadati</taxon>
        <taxon>Pseudomonadota</taxon>
        <taxon>Gammaproteobacteria</taxon>
        <taxon>Pseudomonadales</taxon>
        <taxon>Pseudomonadaceae</taxon>
        <taxon>Pseudomonas</taxon>
    </lineage>
</organism>
<dbReference type="Proteomes" id="UP000316905">
    <property type="component" value="Unassembled WGS sequence"/>
</dbReference>
<evidence type="ECO:0000256" key="1">
    <source>
        <dbReference type="SAM" id="MobiDB-lite"/>
    </source>
</evidence>
<evidence type="ECO:0000313" key="3">
    <source>
        <dbReference type="Proteomes" id="UP000316905"/>
    </source>
</evidence>
<dbReference type="AlphaFoldDB" id="A0A562PT60"/>
<gene>
    <name evidence="2" type="ORF">IQ22_04330</name>
</gene>
<comment type="caution">
    <text evidence="2">The sequence shown here is derived from an EMBL/GenBank/DDBJ whole genome shotgun (WGS) entry which is preliminary data.</text>
</comment>
<sequence>MIEAIEPAAFSRQVSEICRLALALDGSTVPESAQKARDLLTRLGEIGQDLDNLIDSVKAILAEPKSHRAQSRPAQSESLPEAYSNAPHLDGGPFSDGQREDR</sequence>
<reference evidence="2 3" key="1">
    <citation type="journal article" date="2015" name="Stand. Genomic Sci.">
        <title>Genomic Encyclopedia of Bacterial and Archaeal Type Strains, Phase III: the genomes of soil and plant-associated and newly described type strains.</title>
        <authorList>
            <person name="Whitman W.B."/>
            <person name="Woyke T."/>
            <person name="Klenk H.P."/>
            <person name="Zhou Y."/>
            <person name="Lilburn T.G."/>
            <person name="Beck B.J."/>
            <person name="De Vos P."/>
            <person name="Vandamme P."/>
            <person name="Eisen J.A."/>
            <person name="Garrity G."/>
            <person name="Hugenholtz P."/>
            <person name="Kyrpides N.C."/>
        </authorList>
    </citation>
    <scope>NUCLEOTIDE SEQUENCE [LARGE SCALE GENOMIC DNA]</scope>
    <source>
        <strain evidence="2 3">CGMCC 1.6858</strain>
    </source>
</reference>
<accession>A0A562PT60</accession>
<dbReference type="EMBL" id="VLKY01000024">
    <property type="protein sequence ID" value="TWI47266.1"/>
    <property type="molecule type" value="Genomic_DNA"/>
</dbReference>
<protein>
    <submittedName>
        <fullName evidence="2">Uncharacterized protein</fullName>
    </submittedName>
</protein>
<feature type="region of interest" description="Disordered" evidence="1">
    <location>
        <begin position="64"/>
        <end position="102"/>
    </location>
</feature>
<proteinExistence type="predicted"/>
<keyword evidence="3" id="KW-1185">Reference proteome</keyword>
<evidence type="ECO:0000313" key="2">
    <source>
        <dbReference type="EMBL" id="TWI47266.1"/>
    </source>
</evidence>
<name>A0A562PT60_9PSED</name>